<name>A0ABT9IM25_9MICC</name>
<evidence type="ECO:0008006" key="3">
    <source>
        <dbReference type="Google" id="ProtNLM"/>
    </source>
</evidence>
<comment type="caution">
    <text evidence="1">The sequence shown here is derived from an EMBL/GenBank/DDBJ whole genome shotgun (WGS) entry which is preliminary data.</text>
</comment>
<keyword evidence="2" id="KW-1185">Reference proteome</keyword>
<sequence length="61" mass="6891">MADESGLTLRPYRVAEFAKIAGMPEARIYLAIKEGQLKALTVGRNLYLPREKSLQWLRGEA</sequence>
<dbReference type="EMBL" id="JAVALS010000002">
    <property type="protein sequence ID" value="MDP5226638.1"/>
    <property type="molecule type" value="Genomic_DNA"/>
</dbReference>
<organism evidence="1 2">
    <name type="scientific">Arthrobacter horti</name>
    <dbReference type="NCBI Taxonomy" id="3068273"/>
    <lineage>
        <taxon>Bacteria</taxon>
        <taxon>Bacillati</taxon>
        <taxon>Actinomycetota</taxon>
        <taxon>Actinomycetes</taxon>
        <taxon>Micrococcales</taxon>
        <taxon>Micrococcaceae</taxon>
        <taxon>Arthrobacter</taxon>
    </lineage>
</organism>
<protein>
    <recommendedName>
        <fullName evidence="3">Helix-turn-helix domain-containing protein</fullName>
    </recommendedName>
</protein>
<evidence type="ECO:0000313" key="2">
    <source>
        <dbReference type="Proteomes" id="UP001232725"/>
    </source>
</evidence>
<dbReference type="RefSeq" id="WP_305995681.1">
    <property type="nucleotide sequence ID" value="NZ_JAVALS010000002.1"/>
</dbReference>
<gene>
    <name evidence="1" type="ORF">Q9R02_05655</name>
</gene>
<evidence type="ECO:0000313" key="1">
    <source>
        <dbReference type="EMBL" id="MDP5226638.1"/>
    </source>
</evidence>
<dbReference type="Proteomes" id="UP001232725">
    <property type="component" value="Unassembled WGS sequence"/>
</dbReference>
<reference evidence="1 2" key="1">
    <citation type="submission" date="2023-08" db="EMBL/GenBank/DDBJ databases">
        <title>Arthrobacter horti sp. nov., isolated from forest soil.</title>
        <authorList>
            <person name="Park M."/>
        </authorList>
    </citation>
    <scope>NUCLEOTIDE SEQUENCE [LARGE SCALE GENOMIC DNA]</scope>
    <source>
        <strain evidence="1 2">YJM1</strain>
    </source>
</reference>
<accession>A0ABT9IM25</accession>
<proteinExistence type="predicted"/>